<protein>
    <submittedName>
        <fullName evidence="1">Uncharacterized protein</fullName>
    </submittedName>
</protein>
<comment type="caution">
    <text evidence="1">The sequence shown here is derived from an EMBL/GenBank/DDBJ whole genome shotgun (WGS) entry which is preliminary data.</text>
</comment>
<dbReference type="EMBL" id="JACGWJ010000023">
    <property type="protein sequence ID" value="KAL0325443.1"/>
    <property type="molecule type" value="Genomic_DNA"/>
</dbReference>
<dbReference type="AlphaFoldDB" id="A0AAW2M379"/>
<reference evidence="1" key="2">
    <citation type="journal article" date="2024" name="Plant">
        <title>Genomic evolution and insights into agronomic trait innovations of Sesamum species.</title>
        <authorList>
            <person name="Miao H."/>
            <person name="Wang L."/>
            <person name="Qu L."/>
            <person name="Liu H."/>
            <person name="Sun Y."/>
            <person name="Le M."/>
            <person name="Wang Q."/>
            <person name="Wei S."/>
            <person name="Zheng Y."/>
            <person name="Lin W."/>
            <person name="Duan Y."/>
            <person name="Cao H."/>
            <person name="Xiong S."/>
            <person name="Wang X."/>
            <person name="Wei L."/>
            <person name="Li C."/>
            <person name="Ma Q."/>
            <person name="Ju M."/>
            <person name="Zhao R."/>
            <person name="Li G."/>
            <person name="Mu C."/>
            <person name="Tian Q."/>
            <person name="Mei H."/>
            <person name="Zhang T."/>
            <person name="Gao T."/>
            <person name="Zhang H."/>
        </authorList>
    </citation>
    <scope>NUCLEOTIDE SEQUENCE</scope>
    <source>
        <strain evidence="1">G02</strain>
    </source>
</reference>
<reference evidence="1" key="1">
    <citation type="submission" date="2020-06" db="EMBL/GenBank/DDBJ databases">
        <authorList>
            <person name="Li T."/>
            <person name="Hu X."/>
            <person name="Zhang T."/>
            <person name="Song X."/>
            <person name="Zhang H."/>
            <person name="Dai N."/>
            <person name="Sheng W."/>
            <person name="Hou X."/>
            <person name="Wei L."/>
        </authorList>
    </citation>
    <scope>NUCLEOTIDE SEQUENCE</scope>
    <source>
        <strain evidence="1">G02</strain>
        <tissue evidence="1">Leaf</tissue>
    </source>
</reference>
<accession>A0AAW2M379</accession>
<proteinExistence type="predicted"/>
<organism evidence="1">
    <name type="scientific">Sesamum radiatum</name>
    <name type="common">Black benniseed</name>
    <dbReference type="NCBI Taxonomy" id="300843"/>
    <lineage>
        <taxon>Eukaryota</taxon>
        <taxon>Viridiplantae</taxon>
        <taxon>Streptophyta</taxon>
        <taxon>Embryophyta</taxon>
        <taxon>Tracheophyta</taxon>
        <taxon>Spermatophyta</taxon>
        <taxon>Magnoliopsida</taxon>
        <taxon>eudicotyledons</taxon>
        <taxon>Gunneridae</taxon>
        <taxon>Pentapetalae</taxon>
        <taxon>asterids</taxon>
        <taxon>lamiids</taxon>
        <taxon>Lamiales</taxon>
        <taxon>Pedaliaceae</taxon>
        <taxon>Sesamum</taxon>
    </lineage>
</organism>
<name>A0AAW2M379_SESRA</name>
<evidence type="ECO:0000313" key="1">
    <source>
        <dbReference type="EMBL" id="KAL0325443.1"/>
    </source>
</evidence>
<gene>
    <name evidence="1" type="ORF">Sradi_5113600</name>
</gene>
<sequence>MNTRQRKKEEHNRQGRRVFLVGVVCKPLRATLGLDAAGMRIRPPKGAGMVRHSVGQLYGQVGRGARLWRVWAGLSRTSCGLGADDRAVCTQVVPMAYN</sequence>